<dbReference type="GO" id="GO:0005886">
    <property type="term" value="C:plasma membrane"/>
    <property type="evidence" value="ECO:0007669"/>
    <property type="project" value="TreeGrafter"/>
</dbReference>
<evidence type="ECO:0000256" key="5">
    <source>
        <dbReference type="ARBA" id="ARBA00023014"/>
    </source>
</evidence>
<dbReference type="GO" id="GO:0016491">
    <property type="term" value="F:oxidoreductase activity"/>
    <property type="evidence" value="ECO:0007669"/>
    <property type="project" value="UniProtKB-KW"/>
</dbReference>
<dbReference type="Proteomes" id="UP000594459">
    <property type="component" value="Chromosome"/>
</dbReference>
<dbReference type="GO" id="GO:0046872">
    <property type="term" value="F:metal ion binding"/>
    <property type="evidence" value="ECO:0007669"/>
    <property type="project" value="UniProtKB-KW"/>
</dbReference>
<evidence type="ECO:0000256" key="2">
    <source>
        <dbReference type="ARBA" id="ARBA00022723"/>
    </source>
</evidence>
<dbReference type="Pfam" id="PF13183">
    <property type="entry name" value="Fer4_8"/>
    <property type="match status" value="1"/>
</dbReference>
<protein>
    <submittedName>
        <fullName evidence="7">4Fe-4S dicluster domain-containing protein</fullName>
    </submittedName>
</protein>
<proteinExistence type="predicted"/>
<accession>A0A7S8F1N3</accession>
<keyword evidence="1" id="KW-0004">4Fe-4S</keyword>
<feature type="domain" description="4Fe-4S ferredoxin-type" evidence="6">
    <location>
        <begin position="38"/>
        <end position="70"/>
    </location>
</feature>
<dbReference type="EMBL" id="CP064654">
    <property type="protein sequence ID" value="QPC98390.1"/>
    <property type="molecule type" value="Genomic_DNA"/>
</dbReference>
<keyword evidence="8" id="KW-1185">Reference proteome</keyword>
<dbReference type="AlphaFoldDB" id="A0A7S8F1N3"/>
<dbReference type="RefSeq" id="WP_200981397.1">
    <property type="nucleotide sequence ID" value="NZ_CP064654.1"/>
</dbReference>
<evidence type="ECO:0000259" key="6">
    <source>
        <dbReference type="PROSITE" id="PS51379"/>
    </source>
</evidence>
<keyword evidence="3" id="KW-0560">Oxidoreductase</keyword>
<dbReference type="PANTHER" id="PTHR43255:SF1">
    <property type="entry name" value="IRON-SULFUR-BINDING OXIDOREDUCTASE FADF-RELATED"/>
    <property type="match status" value="1"/>
</dbReference>
<keyword evidence="2" id="KW-0479">Metal-binding</keyword>
<evidence type="ECO:0000313" key="8">
    <source>
        <dbReference type="Proteomes" id="UP000594459"/>
    </source>
</evidence>
<keyword evidence="5" id="KW-0411">Iron-sulfur</keyword>
<dbReference type="KEGG" id="qso:IRL76_11075"/>
<evidence type="ECO:0000256" key="4">
    <source>
        <dbReference type="ARBA" id="ARBA00023004"/>
    </source>
</evidence>
<dbReference type="InterPro" id="IPR017900">
    <property type="entry name" value="4Fe4S_Fe_S_CS"/>
</dbReference>
<dbReference type="InterPro" id="IPR017896">
    <property type="entry name" value="4Fe4S_Fe-S-bd"/>
</dbReference>
<dbReference type="PANTHER" id="PTHR43255">
    <property type="entry name" value="IRON-SULFUR-BINDING OXIDOREDUCTASE FADF-RELATED-RELATED"/>
    <property type="match status" value="1"/>
</dbReference>
<dbReference type="InterPro" id="IPR009051">
    <property type="entry name" value="Helical_ferredxn"/>
</dbReference>
<organism evidence="7 8">
    <name type="scientific">Qipengyuania soli</name>
    <dbReference type="NCBI Taxonomy" id="2782568"/>
    <lineage>
        <taxon>Bacteria</taxon>
        <taxon>Pseudomonadati</taxon>
        <taxon>Pseudomonadota</taxon>
        <taxon>Alphaproteobacteria</taxon>
        <taxon>Sphingomonadales</taxon>
        <taxon>Erythrobacteraceae</taxon>
        <taxon>Qipengyuania</taxon>
    </lineage>
</organism>
<reference evidence="7 8" key="1">
    <citation type="submission" date="2020-11" db="EMBL/GenBank/DDBJ databases">
        <title>The genome sequence of Erythrobacter sp. 6D36.</title>
        <authorList>
            <person name="Liu Y."/>
        </authorList>
    </citation>
    <scope>NUCLEOTIDE SEQUENCE [LARGE SCALE GENOMIC DNA]</scope>
    <source>
        <strain evidence="7 8">6D36</strain>
    </source>
</reference>
<sequence length="254" mass="28854">MGAIDTSTRVEKYIGDPVEGTQEVPRAKLEKIFNDIQSDLRFDHELNGCLNCGICTATCPAAHYYDFSPREIVQLLWTENLEGIYDAMQEKIWSCAQCYTCAARCPFGNSPGGLVMLMREAAIKHGMESAKSVLRPFSRVMLKLISTGNQLSPDMINPDHFGDWGPNISKIDAPLQVLRRAIPMPTLNTIKTAWETNLKTSVELYTIWEESGVLDQLETIDENLFDVIEDIMDEKRDEWDEFLEDMEDDDDDDD</sequence>
<keyword evidence="4" id="KW-0408">Iron</keyword>
<gene>
    <name evidence="7" type="ORF">IRL76_11075</name>
</gene>
<evidence type="ECO:0000256" key="1">
    <source>
        <dbReference type="ARBA" id="ARBA00022485"/>
    </source>
</evidence>
<evidence type="ECO:0000256" key="3">
    <source>
        <dbReference type="ARBA" id="ARBA00023002"/>
    </source>
</evidence>
<dbReference type="Gene3D" id="1.10.1060.10">
    <property type="entry name" value="Alpha-helical ferredoxin"/>
    <property type="match status" value="1"/>
</dbReference>
<dbReference type="PROSITE" id="PS51379">
    <property type="entry name" value="4FE4S_FER_2"/>
    <property type="match status" value="1"/>
</dbReference>
<dbReference type="PROSITE" id="PS00198">
    <property type="entry name" value="4FE4S_FER_1"/>
    <property type="match status" value="2"/>
</dbReference>
<dbReference type="SUPFAM" id="SSF46548">
    <property type="entry name" value="alpha-helical ferredoxin"/>
    <property type="match status" value="1"/>
</dbReference>
<dbReference type="InterPro" id="IPR051460">
    <property type="entry name" value="HdrC_iron-sulfur_subunit"/>
</dbReference>
<evidence type="ECO:0000313" key="7">
    <source>
        <dbReference type="EMBL" id="QPC98390.1"/>
    </source>
</evidence>
<dbReference type="GO" id="GO:0051539">
    <property type="term" value="F:4 iron, 4 sulfur cluster binding"/>
    <property type="evidence" value="ECO:0007669"/>
    <property type="project" value="UniProtKB-KW"/>
</dbReference>
<name>A0A7S8F1N3_9SPHN</name>